<accession>A0A5B6V128</accession>
<name>A0A5B6V128_9ROSI</name>
<organism evidence="1 2">
    <name type="scientific">Gossypium australe</name>
    <dbReference type="NCBI Taxonomy" id="47621"/>
    <lineage>
        <taxon>Eukaryota</taxon>
        <taxon>Viridiplantae</taxon>
        <taxon>Streptophyta</taxon>
        <taxon>Embryophyta</taxon>
        <taxon>Tracheophyta</taxon>
        <taxon>Spermatophyta</taxon>
        <taxon>Magnoliopsida</taxon>
        <taxon>eudicotyledons</taxon>
        <taxon>Gunneridae</taxon>
        <taxon>Pentapetalae</taxon>
        <taxon>rosids</taxon>
        <taxon>malvids</taxon>
        <taxon>Malvales</taxon>
        <taxon>Malvaceae</taxon>
        <taxon>Malvoideae</taxon>
        <taxon>Gossypium</taxon>
    </lineage>
</organism>
<dbReference type="AlphaFoldDB" id="A0A5B6V128"/>
<dbReference type="EMBL" id="SMMG02000009">
    <property type="protein sequence ID" value="KAA3462846.1"/>
    <property type="molecule type" value="Genomic_DNA"/>
</dbReference>
<dbReference type="Proteomes" id="UP000325315">
    <property type="component" value="Unassembled WGS sequence"/>
</dbReference>
<dbReference type="InterPro" id="IPR035979">
    <property type="entry name" value="RBD_domain_sf"/>
</dbReference>
<dbReference type="OrthoDB" id="997162at2759"/>
<evidence type="ECO:0000313" key="2">
    <source>
        <dbReference type="Proteomes" id="UP000325315"/>
    </source>
</evidence>
<proteinExistence type="predicted"/>
<dbReference type="SUPFAM" id="SSF54928">
    <property type="entry name" value="RNA-binding domain, RBD"/>
    <property type="match status" value="1"/>
</dbReference>
<gene>
    <name evidence="1" type="ORF">EPI10_029296</name>
</gene>
<protein>
    <submittedName>
        <fullName evidence="1">Serine/arginine-rich splicing factor SC35-like</fullName>
    </submittedName>
</protein>
<sequence>MDVCQPSSIIYLKAFIPNKRTISGKWFGFVRYANMYDANRAIYKINELWVMTSHIDVNMLRFDGRSTFWRKRTVGEKEHGFDNLQNKVFNVAKIEDNFGEDAIMGFVDNENLHTLQRCMVGWCKLFIKIEDLANQINESGLESFIVVRISGS</sequence>
<reference evidence="2" key="1">
    <citation type="journal article" date="2019" name="Plant Biotechnol. J.">
        <title>Genome sequencing of the Australian wild diploid species Gossypium australe highlights disease resistance and delayed gland morphogenesis.</title>
        <authorList>
            <person name="Cai Y."/>
            <person name="Cai X."/>
            <person name="Wang Q."/>
            <person name="Wang P."/>
            <person name="Zhang Y."/>
            <person name="Cai C."/>
            <person name="Xu Y."/>
            <person name="Wang K."/>
            <person name="Zhou Z."/>
            <person name="Wang C."/>
            <person name="Geng S."/>
            <person name="Li B."/>
            <person name="Dong Q."/>
            <person name="Hou Y."/>
            <person name="Wang H."/>
            <person name="Ai P."/>
            <person name="Liu Z."/>
            <person name="Yi F."/>
            <person name="Sun M."/>
            <person name="An G."/>
            <person name="Cheng J."/>
            <person name="Zhang Y."/>
            <person name="Shi Q."/>
            <person name="Xie Y."/>
            <person name="Shi X."/>
            <person name="Chang Y."/>
            <person name="Huang F."/>
            <person name="Chen Y."/>
            <person name="Hong S."/>
            <person name="Mi L."/>
            <person name="Sun Q."/>
            <person name="Zhang L."/>
            <person name="Zhou B."/>
            <person name="Peng R."/>
            <person name="Zhang X."/>
            <person name="Liu F."/>
        </authorList>
    </citation>
    <scope>NUCLEOTIDE SEQUENCE [LARGE SCALE GENOMIC DNA]</scope>
    <source>
        <strain evidence="2">cv. PA1801</strain>
    </source>
</reference>
<comment type="caution">
    <text evidence="1">The sequence shown here is derived from an EMBL/GenBank/DDBJ whole genome shotgun (WGS) entry which is preliminary data.</text>
</comment>
<keyword evidence="2" id="KW-1185">Reference proteome</keyword>
<dbReference type="CDD" id="cd00590">
    <property type="entry name" value="RRM_SF"/>
    <property type="match status" value="1"/>
</dbReference>
<dbReference type="GO" id="GO:0003676">
    <property type="term" value="F:nucleic acid binding"/>
    <property type="evidence" value="ECO:0007669"/>
    <property type="project" value="InterPro"/>
</dbReference>
<evidence type="ECO:0000313" key="1">
    <source>
        <dbReference type="EMBL" id="KAA3462846.1"/>
    </source>
</evidence>